<accession>A0A2U2BBX5</accession>
<dbReference type="OrthoDB" id="9802729at2"/>
<dbReference type="Proteomes" id="UP000244956">
    <property type="component" value="Unassembled WGS sequence"/>
</dbReference>
<dbReference type="PROSITE" id="PS51343">
    <property type="entry name" value="PII_GLNB_DOM"/>
    <property type="match status" value="1"/>
</dbReference>
<dbReference type="InterPro" id="IPR015867">
    <property type="entry name" value="N-reg_PII/ATP_PRibTrfase_C"/>
</dbReference>
<dbReference type="EMBL" id="QEWP01000002">
    <property type="protein sequence ID" value="PWE00568.1"/>
    <property type="molecule type" value="Genomic_DNA"/>
</dbReference>
<dbReference type="InterPro" id="IPR011322">
    <property type="entry name" value="N-reg_PII-like_a/b"/>
</dbReference>
<dbReference type="RefSeq" id="WP_109262940.1">
    <property type="nucleotide sequence ID" value="NZ_QEWP01000002.1"/>
</dbReference>
<dbReference type="AlphaFoldDB" id="A0A2U2BBX5"/>
<dbReference type="PANTHER" id="PTHR30115">
    <property type="entry name" value="NITROGEN REGULATORY PROTEIN P-II"/>
    <property type="match status" value="1"/>
</dbReference>
<proteinExistence type="predicted"/>
<dbReference type="PANTHER" id="PTHR30115:SF11">
    <property type="entry name" value="NITROGEN REGULATORY PROTEIN P-II HOMOLOG"/>
    <property type="match status" value="1"/>
</dbReference>
<dbReference type="GO" id="GO:0030234">
    <property type="term" value="F:enzyme regulator activity"/>
    <property type="evidence" value="ECO:0007669"/>
    <property type="project" value="InterPro"/>
</dbReference>
<sequence length="126" mass="13632">MKCVFAIIRINKMNQTKKALLDAGITSMTATGNVSGRGKGLWDAKVLEGARQNKPEAIELLGKEPPMRPQRIIQVIVPEKMVKKVVEIITEANQTPAAGDGKIFVFPTTEAVNVRTGAYGDAVLDL</sequence>
<dbReference type="SMART" id="SM00938">
    <property type="entry name" value="P-II"/>
    <property type="match status" value="1"/>
</dbReference>
<name>A0A2U2BBX5_9BACT</name>
<dbReference type="InterPro" id="IPR002187">
    <property type="entry name" value="N-reg_PII"/>
</dbReference>
<dbReference type="GO" id="GO:0006808">
    <property type="term" value="P:regulation of nitrogen utilization"/>
    <property type="evidence" value="ECO:0007669"/>
    <property type="project" value="InterPro"/>
</dbReference>
<dbReference type="SUPFAM" id="SSF54913">
    <property type="entry name" value="GlnB-like"/>
    <property type="match status" value="1"/>
</dbReference>
<reference evidence="1 2" key="1">
    <citation type="submission" date="2018-05" db="EMBL/GenBank/DDBJ databases">
        <title>Marinilabilia rubrum sp. nov., isolated from saltern sediment.</title>
        <authorList>
            <person name="Zhang R."/>
        </authorList>
    </citation>
    <scope>NUCLEOTIDE SEQUENCE [LARGE SCALE GENOMIC DNA]</scope>
    <source>
        <strain evidence="1 2">WTE16</strain>
    </source>
</reference>
<dbReference type="PRINTS" id="PR00340">
    <property type="entry name" value="PIIGLNB"/>
</dbReference>
<comment type="caution">
    <text evidence="1">The sequence shown here is derived from an EMBL/GenBank/DDBJ whole genome shotgun (WGS) entry which is preliminary data.</text>
</comment>
<keyword evidence="2" id="KW-1185">Reference proteome</keyword>
<dbReference type="GO" id="GO:0005829">
    <property type="term" value="C:cytosol"/>
    <property type="evidence" value="ECO:0007669"/>
    <property type="project" value="TreeGrafter"/>
</dbReference>
<evidence type="ECO:0000313" key="1">
    <source>
        <dbReference type="EMBL" id="PWE00568.1"/>
    </source>
</evidence>
<dbReference type="GO" id="GO:0005524">
    <property type="term" value="F:ATP binding"/>
    <property type="evidence" value="ECO:0007669"/>
    <property type="project" value="TreeGrafter"/>
</dbReference>
<gene>
    <name evidence="1" type="ORF">DDZ16_02930</name>
</gene>
<protein>
    <submittedName>
        <fullName evidence="1">P-II family nitrogen regulator</fullName>
    </submittedName>
</protein>
<dbReference type="Pfam" id="PF00543">
    <property type="entry name" value="P-II"/>
    <property type="match status" value="1"/>
</dbReference>
<evidence type="ECO:0000313" key="2">
    <source>
        <dbReference type="Proteomes" id="UP000244956"/>
    </source>
</evidence>
<organism evidence="1 2">
    <name type="scientific">Marinilabilia rubra</name>
    <dbReference type="NCBI Taxonomy" id="2162893"/>
    <lineage>
        <taxon>Bacteria</taxon>
        <taxon>Pseudomonadati</taxon>
        <taxon>Bacteroidota</taxon>
        <taxon>Bacteroidia</taxon>
        <taxon>Marinilabiliales</taxon>
        <taxon>Marinilabiliaceae</taxon>
        <taxon>Marinilabilia</taxon>
    </lineage>
</organism>
<dbReference type="Gene3D" id="3.30.70.120">
    <property type="match status" value="1"/>
</dbReference>